<evidence type="ECO:0000259" key="12">
    <source>
        <dbReference type="PROSITE" id="PS50112"/>
    </source>
</evidence>
<feature type="coiled-coil region" evidence="10">
    <location>
        <begin position="118"/>
        <end position="145"/>
    </location>
</feature>
<dbReference type="InterPro" id="IPR013767">
    <property type="entry name" value="PAS_fold"/>
</dbReference>
<dbReference type="Gene3D" id="1.10.287.130">
    <property type="match status" value="1"/>
</dbReference>
<dbReference type="PROSITE" id="PS50113">
    <property type="entry name" value="PAC"/>
    <property type="match status" value="2"/>
</dbReference>
<keyword evidence="3" id="KW-0597">Phosphoprotein</keyword>
<dbReference type="InterPro" id="IPR001610">
    <property type="entry name" value="PAC"/>
</dbReference>
<gene>
    <name evidence="14" type="ORF">BG53_14880</name>
</gene>
<dbReference type="AlphaFoldDB" id="A0A9W5S281"/>
<keyword evidence="6 14" id="KW-0418">Kinase</keyword>
<dbReference type="SUPFAM" id="SSF55874">
    <property type="entry name" value="ATPase domain of HSP90 chaperone/DNA topoisomerase II/histidine kinase"/>
    <property type="match status" value="1"/>
</dbReference>
<dbReference type="InterPro" id="IPR005467">
    <property type="entry name" value="His_kinase_dom"/>
</dbReference>
<dbReference type="PANTHER" id="PTHR43065:SF34">
    <property type="entry name" value="SPORULATION KINASE A"/>
    <property type="match status" value="1"/>
</dbReference>
<evidence type="ECO:0000256" key="1">
    <source>
        <dbReference type="ARBA" id="ARBA00000085"/>
    </source>
</evidence>
<protein>
    <recommendedName>
        <fullName evidence="2">histidine kinase</fullName>
        <ecNumber evidence="2">2.7.13.3</ecNumber>
    </recommendedName>
</protein>
<evidence type="ECO:0000256" key="9">
    <source>
        <dbReference type="ARBA" id="ARBA00023012"/>
    </source>
</evidence>
<keyword evidence="10" id="KW-0175">Coiled coil</keyword>
<dbReference type="Pfam" id="PF02518">
    <property type="entry name" value="HATPase_c"/>
    <property type="match status" value="1"/>
</dbReference>
<dbReference type="InterPro" id="IPR003661">
    <property type="entry name" value="HisK_dim/P_dom"/>
</dbReference>
<evidence type="ECO:0000256" key="8">
    <source>
        <dbReference type="ARBA" id="ARBA00022969"/>
    </source>
</evidence>
<feature type="domain" description="PAS" evidence="12">
    <location>
        <begin position="10"/>
        <end position="79"/>
    </location>
</feature>
<name>A0A9W5S281_9BACL</name>
<dbReference type="PRINTS" id="PR00344">
    <property type="entry name" value="BCTRLSENSOR"/>
</dbReference>
<dbReference type="Gene3D" id="3.30.450.20">
    <property type="entry name" value="PAS domain"/>
    <property type="match status" value="3"/>
</dbReference>
<evidence type="ECO:0000256" key="7">
    <source>
        <dbReference type="ARBA" id="ARBA00022840"/>
    </source>
</evidence>
<dbReference type="EMBL" id="JFHU01000086">
    <property type="protein sequence ID" value="EXX89758.1"/>
    <property type="molecule type" value="Genomic_DNA"/>
</dbReference>
<dbReference type="GO" id="GO:0030435">
    <property type="term" value="P:sporulation resulting in formation of a cellular spore"/>
    <property type="evidence" value="ECO:0007669"/>
    <property type="project" value="UniProtKB-KW"/>
</dbReference>
<evidence type="ECO:0000313" key="15">
    <source>
        <dbReference type="Proteomes" id="UP000053750"/>
    </source>
</evidence>
<dbReference type="SMART" id="SM00091">
    <property type="entry name" value="PAS"/>
    <property type="match status" value="3"/>
</dbReference>
<feature type="domain" description="Histidine kinase" evidence="11">
    <location>
        <begin position="398"/>
        <end position="599"/>
    </location>
</feature>
<evidence type="ECO:0000256" key="3">
    <source>
        <dbReference type="ARBA" id="ARBA00022553"/>
    </source>
</evidence>
<dbReference type="Pfam" id="PF00989">
    <property type="entry name" value="PAS"/>
    <property type="match status" value="1"/>
</dbReference>
<dbReference type="Pfam" id="PF00512">
    <property type="entry name" value="HisKA"/>
    <property type="match status" value="1"/>
</dbReference>
<dbReference type="SMART" id="SM00388">
    <property type="entry name" value="HisKA"/>
    <property type="match status" value="1"/>
</dbReference>
<dbReference type="InterPro" id="IPR000700">
    <property type="entry name" value="PAS-assoc_C"/>
</dbReference>
<dbReference type="CDD" id="cd00075">
    <property type="entry name" value="HATPase"/>
    <property type="match status" value="1"/>
</dbReference>
<dbReference type="InterPro" id="IPR004358">
    <property type="entry name" value="Sig_transdc_His_kin-like_C"/>
</dbReference>
<feature type="domain" description="PAC" evidence="13">
    <location>
        <begin position="82"/>
        <end position="134"/>
    </location>
</feature>
<dbReference type="RefSeq" id="WP_051587579.1">
    <property type="nucleotide sequence ID" value="NZ_KK082177.1"/>
</dbReference>
<dbReference type="EC" id="2.7.13.3" evidence="2"/>
<keyword evidence="9" id="KW-0902">Two-component regulatory system</keyword>
<accession>A0A9W5S281</accession>
<dbReference type="GO" id="GO:0006355">
    <property type="term" value="P:regulation of DNA-templated transcription"/>
    <property type="evidence" value="ECO:0007669"/>
    <property type="project" value="InterPro"/>
</dbReference>
<dbReference type="SUPFAM" id="SSF55785">
    <property type="entry name" value="PYP-like sensor domain (PAS domain)"/>
    <property type="match status" value="3"/>
</dbReference>
<feature type="domain" description="PAS" evidence="12">
    <location>
        <begin position="135"/>
        <end position="205"/>
    </location>
</feature>
<dbReference type="InterPro" id="IPR036890">
    <property type="entry name" value="HATPase_C_sf"/>
</dbReference>
<keyword evidence="7" id="KW-0067">ATP-binding</keyword>
<proteinExistence type="predicted"/>
<dbReference type="InterPro" id="IPR036097">
    <property type="entry name" value="HisK_dim/P_sf"/>
</dbReference>
<dbReference type="GO" id="GO:0000155">
    <property type="term" value="F:phosphorelay sensor kinase activity"/>
    <property type="evidence" value="ECO:0007669"/>
    <property type="project" value="InterPro"/>
</dbReference>
<evidence type="ECO:0000256" key="4">
    <source>
        <dbReference type="ARBA" id="ARBA00022679"/>
    </source>
</evidence>
<dbReference type="PANTHER" id="PTHR43065">
    <property type="entry name" value="SENSOR HISTIDINE KINASE"/>
    <property type="match status" value="1"/>
</dbReference>
<evidence type="ECO:0000259" key="13">
    <source>
        <dbReference type="PROSITE" id="PS50113"/>
    </source>
</evidence>
<dbReference type="Gene3D" id="3.30.565.10">
    <property type="entry name" value="Histidine kinase-like ATPase, C-terminal domain"/>
    <property type="match status" value="1"/>
</dbReference>
<comment type="caution">
    <text evidence="14">The sequence shown here is derived from an EMBL/GenBank/DDBJ whole genome shotgun (WGS) entry which is preliminary data.</text>
</comment>
<dbReference type="PROSITE" id="PS50112">
    <property type="entry name" value="PAS"/>
    <property type="match status" value="2"/>
</dbReference>
<evidence type="ECO:0000256" key="6">
    <source>
        <dbReference type="ARBA" id="ARBA00022777"/>
    </source>
</evidence>
<keyword evidence="5" id="KW-0547">Nucleotide-binding</keyword>
<evidence type="ECO:0000256" key="5">
    <source>
        <dbReference type="ARBA" id="ARBA00022741"/>
    </source>
</evidence>
<dbReference type="GO" id="GO:0005524">
    <property type="term" value="F:ATP binding"/>
    <property type="evidence" value="ECO:0007669"/>
    <property type="project" value="UniProtKB-KW"/>
</dbReference>
<dbReference type="FunFam" id="1.10.287.130:FF:000040">
    <property type="entry name" value="PAS domain-containing sensor histidine kinase"/>
    <property type="match status" value="1"/>
</dbReference>
<evidence type="ECO:0000259" key="11">
    <source>
        <dbReference type="PROSITE" id="PS50109"/>
    </source>
</evidence>
<dbReference type="CDD" id="cd00082">
    <property type="entry name" value="HisKA"/>
    <property type="match status" value="1"/>
</dbReference>
<evidence type="ECO:0000256" key="10">
    <source>
        <dbReference type="SAM" id="Coils"/>
    </source>
</evidence>
<keyword evidence="8" id="KW-0749">Sporulation</keyword>
<dbReference type="Proteomes" id="UP000053750">
    <property type="component" value="Unassembled WGS sequence"/>
</dbReference>
<sequence length="599" mass="68554">MQLLSSINNTNITLVSFLNLTSDGIAIVDLEGRVIELNHKFEEMHGWTRDEVIGMVLPMTPERDKAAVFHLYERIVRGEDVLGMECWKLRKDGTSFYADVTISPIRDEHGEVIAFVGVERDITDKKKAEEQLKESEERYRVLVETSPEPIVVYRDDVIEFVNPATVKLFGARNPSELIGRHITRFVHAEDLASLPRQLRELIETGRTSEVLNKRLLRLDGQVIYVEVKVVPIKFQGHRAAQLLFRDVTDRRIAEDALAEREREFTRVLKLSPEPIILLRDGIINFANDQGIELFGGMNEGELIGRPIFDFFCKTYHPTIVERMNQAIQTNDSMDFIELKLRRLDGNELDVELSCIYIYKHIDSPLLQIVIRDMTERKRTEEMIRRSEKLSIVGELAAGVAHEIRNPLTSLKGFLQLLQQKNTVYVDIMLIEIERINNIVNEFMSIAKPHAVQFVETDLRALIENVIYLMEPQSLLFNVQMTLHVDPDVRTIYCEPNQIKQVFMNLLKNAIESMPHGGTIEIAIRQRENDGVSIRIVDQGIGIPKEKLAKLGEPFYSLKENGTGLGLMVCHRIIETHNGTMSIQSKLKEGTVVEIEIPVK</sequence>
<dbReference type="SUPFAM" id="SSF47384">
    <property type="entry name" value="Homodimeric domain of signal transducing histidine kinase"/>
    <property type="match status" value="1"/>
</dbReference>
<reference evidence="14 15" key="1">
    <citation type="submission" date="2014-02" db="EMBL/GenBank/DDBJ databases">
        <title>Genome sequence of Paenibacillus darwinianus reveals adaptive mechanisms for survival in Antarctic soils.</title>
        <authorList>
            <person name="Dsouza M."/>
            <person name="Taylor M.W."/>
            <person name="Turner S.J."/>
            <person name="Aislabie J."/>
        </authorList>
    </citation>
    <scope>NUCLEOTIDE SEQUENCE [LARGE SCALE GENOMIC DNA]</scope>
    <source>
        <strain evidence="14 15">CE1</strain>
    </source>
</reference>
<dbReference type="Pfam" id="PF13426">
    <property type="entry name" value="PAS_9"/>
    <property type="match status" value="2"/>
</dbReference>
<organism evidence="14 15">
    <name type="scientific">Paenibacillus darwinianus</name>
    <dbReference type="NCBI Taxonomy" id="1380763"/>
    <lineage>
        <taxon>Bacteria</taxon>
        <taxon>Bacillati</taxon>
        <taxon>Bacillota</taxon>
        <taxon>Bacilli</taxon>
        <taxon>Bacillales</taxon>
        <taxon>Paenibacillaceae</taxon>
        <taxon>Paenibacillus</taxon>
    </lineage>
</organism>
<dbReference type="InterPro" id="IPR003594">
    <property type="entry name" value="HATPase_dom"/>
</dbReference>
<dbReference type="OrthoDB" id="9815750at2"/>
<comment type="catalytic activity">
    <reaction evidence="1">
        <text>ATP + protein L-histidine = ADP + protein N-phospho-L-histidine.</text>
        <dbReference type="EC" id="2.7.13.3"/>
    </reaction>
</comment>
<dbReference type="SMART" id="SM00387">
    <property type="entry name" value="HATPase_c"/>
    <property type="match status" value="1"/>
</dbReference>
<evidence type="ECO:0000256" key="2">
    <source>
        <dbReference type="ARBA" id="ARBA00012438"/>
    </source>
</evidence>
<dbReference type="CDD" id="cd00130">
    <property type="entry name" value="PAS"/>
    <property type="match status" value="3"/>
</dbReference>
<keyword evidence="15" id="KW-1185">Reference proteome</keyword>
<feature type="domain" description="PAC" evidence="13">
    <location>
        <begin position="209"/>
        <end position="259"/>
    </location>
</feature>
<dbReference type="PROSITE" id="PS50109">
    <property type="entry name" value="HIS_KIN"/>
    <property type="match status" value="1"/>
</dbReference>
<evidence type="ECO:0000313" key="14">
    <source>
        <dbReference type="EMBL" id="EXX89758.1"/>
    </source>
</evidence>
<dbReference type="InterPro" id="IPR000014">
    <property type="entry name" value="PAS"/>
</dbReference>
<keyword evidence="4" id="KW-0808">Transferase</keyword>
<dbReference type="NCBIfam" id="TIGR00229">
    <property type="entry name" value="sensory_box"/>
    <property type="match status" value="3"/>
</dbReference>
<dbReference type="SMART" id="SM00086">
    <property type="entry name" value="PAC"/>
    <property type="match status" value="3"/>
</dbReference>
<dbReference type="InterPro" id="IPR035965">
    <property type="entry name" value="PAS-like_dom_sf"/>
</dbReference>